<proteinExistence type="predicted"/>
<name>A0ABR3EUV1_9AGAR</name>
<reference evidence="2 3" key="1">
    <citation type="submission" date="2024-02" db="EMBL/GenBank/DDBJ databases">
        <title>A draft genome for the cacao thread blight pathogen Marasmius crinis-equi.</title>
        <authorList>
            <person name="Cohen S.P."/>
            <person name="Baruah I.K."/>
            <person name="Amoako-Attah I."/>
            <person name="Bukari Y."/>
            <person name="Meinhardt L.W."/>
            <person name="Bailey B.A."/>
        </authorList>
    </citation>
    <scope>NUCLEOTIDE SEQUENCE [LARGE SCALE GENOMIC DNA]</scope>
    <source>
        <strain evidence="2 3">GH-76</strain>
    </source>
</reference>
<evidence type="ECO:0008006" key="4">
    <source>
        <dbReference type="Google" id="ProtNLM"/>
    </source>
</evidence>
<evidence type="ECO:0000313" key="3">
    <source>
        <dbReference type="Proteomes" id="UP001465976"/>
    </source>
</evidence>
<sequence length="302" mass="33395">MALIDLSLNPGEIIVTLMHCCTDNICRVELIASDKTVPEWNATMSDEVLSTLVAYLPCAEHFVIYSLSTRHQFGLMHAGGSRLTTLELHNATHISRSYTITQVQMPQLISLHLIDATSYTTGQGFLSCVATWIVAPKLATLTIANCLRGNGFAVRELVRHFSRTLTKFIILDEFGPLDDTPIALPSLPHLQQFEVDILWAAKFLSPIGHGTLELPALRIIVFQATPDTVLKGLPNGVCRWGPIRTSLNAISHHLTLIECCYRARECALGTGASFGDRSSLSLTRSMDNPRGRKRPHPRPIYI</sequence>
<feature type="region of interest" description="Disordered" evidence="1">
    <location>
        <begin position="280"/>
        <end position="302"/>
    </location>
</feature>
<feature type="compositionally biased region" description="Basic residues" evidence="1">
    <location>
        <begin position="291"/>
        <end position="302"/>
    </location>
</feature>
<evidence type="ECO:0000313" key="2">
    <source>
        <dbReference type="EMBL" id="KAL0566691.1"/>
    </source>
</evidence>
<keyword evidence="3" id="KW-1185">Reference proteome</keyword>
<dbReference type="SUPFAM" id="SSF52047">
    <property type="entry name" value="RNI-like"/>
    <property type="match status" value="1"/>
</dbReference>
<organism evidence="2 3">
    <name type="scientific">Marasmius crinis-equi</name>
    <dbReference type="NCBI Taxonomy" id="585013"/>
    <lineage>
        <taxon>Eukaryota</taxon>
        <taxon>Fungi</taxon>
        <taxon>Dikarya</taxon>
        <taxon>Basidiomycota</taxon>
        <taxon>Agaricomycotina</taxon>
        <taxon>Agaricomycetes</taxon>
        <taxon>Agaricomycetidae</taxon>
        <taxon>Agaricales</taxon>
        <taxon>Marasmiineae</taxon>
        <taxon>Marasmiaceae</taxon>
        <taxon>Marasmius</taxon>
    </lineage>
</organism>
<protein>
    <recommendedName>
        <fullName evidence="4">F-box domain-containing protein</fullName>
    </recommendedName>
</protein>
<accession>A0ABR3EUV1</accession>
<dbReference type="EMBL" id="JBAHYK010001811">
    <property type="protein sequence ID" value="KAL0566691.1"/>
    <property type="molecule type" value="Genomic_DNA"/>
</dbReference>
<evidence type="ECO:0000256" key="1">
    <source>
        <dbReference type="SAM" id="MobiDB-lite"/>
    </source>
</evidence>
<dbReference type="Proteomes" id="UP001465976">
    <property type="component" value="Unassembled WGS sequence"/>
</dbReference>
<gene>
    <name evidence="2" type="ORF">V5O48_015315</name>
</gene>
<comment type="caution">
    <text evidence="2">The sequence shown here is derived from an EMBL/GenBank/DDBJ whole genome shotgun (WGS) entry which is preliminary data.</text>
</comment>